<comment type="caution">
    <text evidence="1">The sequence shown here is derived from an EMBL/GenBank/DDBJ whole genome shotgun (WGS) entry which is preliminary data.</text>
</comment>
<reference evidence="2" key="1">
    <citation type="journal article" date="2019" name="Int. J. Syst. Evol. Microbiol.">
        <title>The Global Catalogue of Microorganisms (GCM) 10K type strain sequencing project: providing services to taxonomists for standard genome sequencing and annotation.</title>
        <authorList>
            <consortium name="The Broad Institute Genomics Platform"/>
            <consortium name="The Broad Institute Genome Sequencing Center for Infectious Disease"/>
            <person name="Wu L."/>
            <person name="Ma J."/>
        </authorList>
    </citation>
    <scope>NUCLEOTIDE SEQUENCE [LARGE SCALE GENOMIC DNA]</scope>
    <source>
        <strain evidence="2">CGMCC 4.7241</strain>
    </source>
</reference>
<accession>A0ABV7Y928</accession>
<sequence>MWRAYVDESESNQRLDPGTYIFAATLVEDAHADEVREAMDALRPPGRRKLHWYDLSGRNRLAVIKTIVELPALHVAVVRSVLPPERPDRRRRKCLNRLTHELENRRVTHIIAEAREPKNDLRERDYLNRLRVTGVVDEELRLVHQRGQLEPLLWAADAIAGAVVAARIDEPKYLELLAGLVDIAIEP</sequence>
<protein>
    <submittedName>
        <fullName evidence="1">DUF3800 domain-containing protein</fullName>
    </submittedName>
</protein>
<keyword evidence="2" id="KW-1185">Reference proteome</keyword>
<dbReference type="EMBL" id="JBHRZH010000009">
    <property type="protein sequence ID" value="MFC3761831.1"/>
    <property type="molecule type" value="Genomic_DNA"/>
</dbReference>
<gene>
    <name evidence="1" type="ORF">ACFOUW_13380</name>
</gene>
<evidence type="ECO:0000313" key="1">
    <source>
        <dbReference type="EMBL" id="MFC3761831.1"/>
    </source>
</evidence>
<dbReference type="InterPro" id="IPR024524">
    <property type="entry name" value="DUF3800"/>
</dbReference>
<dbReference type="Proteomes" id="UP001595699">
    <property type="component" value="Unassembled WGS sequence"/>
</dbReference>
<organism evidence="1 2">
    <name type="scientific">Tenggerimyces flavus</name>
    <dbReference type="NCBI Taxonomy" id="1708749"/>
    <lineage>
        <taxon>Bacteria</taxon>
        <taxon>Bacillati</taxon>
        <taxon>Actinomycetota</taxon>
        <taxon>Actinomycetes</taxon>
        <taxon>Propionibacteriales</taxon>
        <taxon>Nocardioidaceae</taxon>
        <taxon>Tenggerimyces</taxon>
    </lineage>
</organism>
<dbReference type="Pfam" id="PF12686">
    <property type="entry name" value="DUF3800"/>
    <property type="match status" value="1"/>
</dbReference>
<name>A0ABV7Y928_9ACTN</name>
<dbReference type="RefSeq" id="WP_372442318.1">
    <property type="nucleotide sequence ID" value="NZ_JAFBCM010000001.1"/>
</dbReference>
<evidence type="ECO:0000313" key="2">
    <source>
        <dbReference type="Proteomes" id="UP001595699"/>
    </source>
</evidence>
<proteinExistence type="predicted"/>